<name>A0A169FEL5_9BACI</name>
<evidence type="ECO:0000313" key="6">
    <source>
        <dbReference type="Proteomes" id="UP000077856"/>
    </source>
</evidence>
<evidence type="ECO:0000256" key="3">
    <source>
        <dbReference type="RuleBase" id="RU003476"/>
    </source>
</evidence>
<dbReference type="InterPro" id="IPR015797">
    <property type="entry name" value="NUDIX_hydrolase-like_dom_sf"/>
</dbReference>
<evidence type="ECO:0000259" key="4">
    <source>
        <dbReference type="PROSITE" id="PS51462"/>
    </source>
</evidence>
<dbReference type="EMBL" id="CP015506">
    <property type="protein sequence ID" value="AND38211.1"/>
    <property type="molecule type" value="Genomic_DNA"/>
</dbReference>
<accession>A0A169FEL5</accession>
<dbReference type="CDD" id="cd04677">
    <property type="entry name" value="NUDIX_Hydrolase"/>
    <property type="match status" value="1"/>
</dbReference>
<dbReference type="InterPro" id="IPR020084">
    <property type="entry name" value="NUDIX_hydrolase_CS"/>
</dbReference>
<dbReference type="KEGG" id="bon:A361_03430"/>
<evidence type="ECO:0000256" key="1">
    <source>
        <dbReference type="ARBA" id="ARBA00001946"/>
    </source>
</evidence>
<dbReference type="Gene3D" id="3.90.79.10">
    <property type="entry name" value="Nucleoside Triphosphate Pyrophosphohydrolase"/>
    <property type="match status" value="1"/>
</dbReference>
<evidence type="ECO:0000256" key="2">
    <source>
        <dbReference type="ARBA" id="ARBA00022801"/>
    </source>
</evidence>
<organism evidence="5 6">
    <name type="scientific">Cytobacillus oceanisediminis 2691</name>
    <dbReference type="NCBI Taxonomy" id="1196031"/>
    <lineage>
        <taxon>Bacteria</taxon>
        <taxon>Bacillati</taxon>
        <taxon>Bacillota</taxon>
        <taxon>Bacilli</taxon>
        <taxon>Bacillales</taxon>
        <taxon>Bacillaceae</taxon>
        <taxon>Cytobacillus</taxon>
    </lineage>
</organism>
<dbReference type="PROSITE" id="PS00893">
    <property type="entry name" value="NUDIX_BOX"/>
    <property type="match status" value="1"/>
</dbReference>
<dbReference type="InterPro" id="IPR020476">
    <property type="entry name" value="Nudix_hydrolase"/>
</dbReference>
<dbReference type="PROSITE" id="PS51462">
    <property type="entry name" value="NUDIX"/>
    <property type="match status" value="1"/>
</dbReference>
<protein>
    <submittedName>
        <fullName evidence="5">ADP-ribose pyrophosphatase</fullName>
    </submittedName>
</protein>
<dbReference type="PRINTS" id="PR00502">
    <property type="entry name" value="NUDIXFAMILY"/>
</dbReference>
<dbReference type="PANTHER" id="PTHR43046:SF2">
    <property type="entry name" value="8-OXO-DGTP DIPHOSPHATASE-RELATED"/>
    <property type="match status" value="1"/>
</dbReference>
<sequence>MGYVMELRKIVGSRPLVITGASVIVLDKNNRLLLQLRKDNNCWGLAGGSLEPGETLEEVAKRELLEETGLTANDLRLFNIYSGDEFYYKYPHGDEVYNVIASYICTDYDGELTIDNEEVNDLRFYHVHDIPSNISPPDRKVIEDYINSI</sequence>
<dbReference type="RefSeq" id="WP_009335354.1">
    <property type="nucleotide sequence ID" value="NZ_CP015506.1"/>
</dbReference>
<comment type="similarity">
    <text evidence="3">Belongs to the Nudix hydrolase family.</text>
</comment>
<dbReference type="GO" id="GO:0016787">
    <property type="term" value="F:hydrolase activity"/>
    <property type="evidence" value="ECO:0007669"/>
    <property type="project" value="UniProtKB-KW"/>
</dbReference>
<dbReference type="eggNOG" id="COG1051">
    <property type="taxonomic scope" value="Bacteria"/>
</dbReference>
<dbReference type="Pfam" id="PF00293">
    <property type="entry name" value="NUDIX"/>
    <property type="match status" value="1"/>
</dbReference>
<reference evidence="5 6" key="1">
    <citation type="submission" date="2016-04" db="EMBL/GenBank/DDBJ databases">
        <title>Complete genome sequence of Bacillus oceanisediminis strain 2691.</title>
        <authorList>
            <person name="Jeong H."/>
            <person name="Kim H.J."/>
            <person name="Lee D.-W."/>
        </authorList>
    </citation>
    <scope>NUCLEOTIDE SEQUENCE [LARGE SCALE GENOMIC DNA]</scope>
    <source>
        <strain evidence="5 6">2691</strain>
    </source>
</reference>
<evidence type="ECO:0000313" key="5">
    <source>
        <dbReference type="EMBL" id="AND38211.1"/>
    </source>
</evidence>
<dbReference type="STRING" id="1196031.A361_03430"/>
<dbReference type="InterPro" id="IPR000086">
    <property type="entry name" value="NUDIX_hydrolase_dom"/>
</dbReference>
<proteinExistence type="inferred from homology"/>
<gene>
    <name evidence="5" type="ORF">A361_03430</name>
</gene>
<comment type="cofactor">
    <cofactor evidence="1">
        <name>Mg(2+)</name>
        <dbReference type="ChEBI" id="CHEBI:18420"/>
    </cofactor>
</comment>
<dbReference type="SUPFAM" id="SSF55811">
    <property type="entry name" value="Nudix"/>
    <property type="match status" value="1"/>
</dbReference>
<dbReference type="PANTHER" id="PTHR43046">
    <property type="entry name" value="GDP-MANNOSE MANNOSYL HYDROLASE"/>
    <property type="match status" value="1"/>
</dbReference>
<dbReference type="Proteomes" id="UP000077856">
    <property type="component" value="Chromosome"/>
</dbReference>
<dbReference type="AlphaFoldDB" id="A0A169FEL5"/>
<keyword evidence="2 3" id="KW-0378">Hydrolase</keyword>
<feature type="domain" description="Nudix hydrolase" evidence="4">
    <location>
        <begin position="16"/>
        <end position="147"/>
    </location>
</feature>